<name>A0AAN6NDX8_9PEZI</name>
<proteinExistence type="predicted"/>
<dbReference type="Gene3D" id="1.25.40.10">
    <property type="entry name" value="Tetratricopeptide repeat domain"/>
    <property type="match status" value="2"/>
</dbReference>
<sequence>MVPGEEVQSVSVATTPPDFILSRCSILLLAWWFDSGSIPLGRPPRRAALVGLGGIGKSQLAIRYAYDVRTSSPDTYVFWVHAGTIQRFEDAYRTIAERLRLPACRDADADVLRLTNGRWLMVLDNADDGRVFYAKQAGNRQPLAAYLPQSENGSILITSRNRDAATRLAGSHNNVWAVPAMVEEQALQLLRCKLGKANDALVATDLVHALDFIPLAITQAAAFIVRRAPRMSPSTYLAKLRRDRKKKPGLLGKDMGDIRRDANAYNSIIATWQLTFEAIRQQRVSAADLLAFMSFFSPQEIPDWVLRRYMREERGASLDGDCANGVNSSEDEDSDTSSNDDVLEDDLDVLATTVDRNTPEMHPMVQFCTQEWLSSTGGAPPTKRAFFRVMSREYPMGRYWTTCRALDPHIEPFEEGEPEDEGEGEDMAAVLTCAGYYRSMIGSYKAGERMLRKAVHLREIILGLENSATLTSVGTLGLVLQQQGEYEEGEEMHRRALEGREKALGAEHPDTLTSVNNLGGVLGDQGKYDEAEGMHRRALEGWEKALGAEHPWTLTSVNNLGKVLRAQGKYGEAEEMHRRALEGYEKALGAEHPDTLTSTWGLGHLLRSQSRLHESECLYDRAWEWFHAVLGSDHPTTVACGQERSSLKQEMEEQLEDARLWVAELSLASQEP</sequence>
<dbReference type="PANTHER" id="PTHR46082">
    <property type="entry name" value="ATP/GTP-BINDING PROTEIN-RELATED"/>
    <property type="match status" value="1"/>
</dbReference>
<dbReference type="Pfam" id="PF13424">
    <property type="entry name" value="TPR_12"/>
    <property type="match status" value="1"/>
</dbReference>
<dbReference type="EMBL" id="MU853766">
    <property type="protein sequence ID" value="KAK3943421.1"/>
    <property type="molecule type" value="Genomic_DNA"/>
</dbReference>
<protein>
    <recommendedName>
        <fullName evidence="2">NACHT domain-containing protein</fullName>
    </recommendedName>
</protein>
<dbReference type="Pfam" id="PF05729">
    <property type="entry name" value="NACHT"/>
    <property type="match status" value="1"/>
</dbReference>
<evidence type="ECO:0000313" key="3">
    <source>
        <dbReference type="EMBL" id="KAK3943421.1"/>
    </source>
</evidence>
<dbReference type="PANTHER" id="PTHR46082:SF6">
    <property type="entry name" value="AAA+ ATPASE DOMAIN-CONTAINING PROTEIN-RELATED"/>
    <property type="match status" value="1"/>
</dbReference>
<dbReference type="Pfam" id="PF13374">
    <property type="entry name" value="TPR_10"/>
    <property type="match status" value="1"/>
</dbReference>
<organism evidence="3 4">
    <name type="scientific">Diplogelasinospora grovesii</name>
    <dbReference type="NCBI Taxonomy" id="303347"/>
    <lineage>
        <taxon>Eukaryota</taxon>
        <taxon>Fungi</taxon>
        <taxon>Dikarya</taxon>
        <taxon>Ascomycota</taxon>
        <taxon>Pezizomycotina</taxon>
        <taxon>Sordariomycetes</taxon>
        <taxon>Sordariomycetidae</taxon>
        <taxon>Sordariales</taxon>
        <taxon>Diplogelasinosporaceae</taxon>
        <taxon>Diplogelasinospora</taxon>
    </lineage>
</organism>
<keyword evidence="4" id="KW-1185">Reference proteome</keyword>
<reference evidence="4" key="1">
    <citation type="journal article" date="2023" name="Mol. Phylogenet. Evol.">
        <title>Genome-scale phylogeny and comparative genomics of the fungal order Sordariales.</title>
        <authorList>
            <person name="Hensen N."/>
            <person name="Bonometti L."/>
            <person name="Westerberg I."/>
            <person name="Brannstrom I.O."/>
            <person name="Guillou S."/>
            <person name="Cros-Aarteil S."/>
            <person name="Calhoun S."/>
            <person name="Haridas S."/>
            <person name="Kuo A."/>
            <person name="Mondo S."/>
            <person name="Pangilinan J."/>
            <person name="Riley R."/>
            <person name="LaButti K."/>
            <person name="Andreopoulos B."/>
            <person name="Lipzen A."/>
            <person name="Chen C."/>
            <person name="Yan M."/>
            <person name="Daum C."/>
            <person name="Ng V."/>
            <person name="Clum A."/>
            <person name="Steindorff A."/>
            <person name="Ohm R.A."/>
            <person name="Martin F."/>
            <person name="Silar P."/>
            <person name="Natvig D.O."/>
            <person name="Lalanne C."/>
            <person name="Gautier V."/>
            <person name="Ament-Velasquez S.L."/>
            <person name="Kruys A."/>
            <person name="Hutchinson M.I."/>
            <person name="Powell A.J."/>
            <person name="Barry K."/>
            <person name="Miller A.N."/>
            <person name="Grigoriev I.V."/>
            <person name="Debuchy R."/>
            <person name="Gladieux P."/>
            <person name="Hiltunen Thoren M."/>
            <person name="Johannesson H."/>
        </authorList>
    </citation>
    <scope>NUCLEOTIDE SEQUENCE [LARGE SCALE GENOMIC DNA]</scope>
    <source>
        <strain evidence="4">CBS 340.73</strain>
    </source>
</reference>
<evidence type="ECO:0000256" key="1">
    <source>
        <dbReference type="SAM" id="MobiDB-lite"/>
    </source>
</evidence>
<dbReference type="InterPro" id="IPR027417">
    <property type="entry name" value="P-loop_NTPase"/>
</dbReference>
<dbReference type="InterPro" id="IPR007111">
    <property type="entry name" value="NACHT_NTPase"/>
</dbReference>
<dbReference type="InterPro" id="IPR011990">
    <property type="entry name" value="TPR-like_helical_dom_sf"/>
</dbReference>
<feature type="domain" description="NACHT" evidence="2">
    <location>
        <begin position="47"/>
        <end position="193"/>
    </location>
</feature>
<dbReference type="AlphaFoldDB" id="A0AAN6NDX8"/>
<evidence type="ECO:0000259" key="2">
    <source>
        <dbReference type="Pfam" id="PF05729"/>
    </source>
</evidence>
<feature type="region of interest" description="Disordered" evidence="1">
    <location>
        <begin position="317"/>
        <end position="345"/>
    </location>
</feature>
<evidence type="ECO:0000313" key="4">
    <source>
        <dbReference type="Proteomes" id="UP001303473"/>
    </source>
</evidence>
<dbReference type="SUPFAM" id="SSF52540">
    <property type="entry name" value="P-loop containing nucleoside triphosphate hydrolases"/>
    <property type="match status" value="1"/>
</dbReference>
<dbReference type="Gene3D" id="3.40.50.300">
    <property type="entry name" value="P-loop containing nucleotide triphosphate hydrolases"/>
    <property type="match status" value="1"/>
</dbReference>
<dbReference type="SUPFAM" id="SSF48452">
    <property type="entry name" value="TPR-like"/>
    <property type="match status" value="2"/>
</dbReference>
<gene>
    <name evidence="3" type="ORF">QBC46DRAFT_456950</name>
</gene>
<comment type="caution">
    <text evidence="3">The sequence shown here is derived from an EMBL/GenBank/DDBJ whole genome shotgun (WGS) entry which is preliminary data.</text>
</comment>
<accession>A0AAN6NDX8</accession>
<dbReference type="InterPro" id="IPR053137">
    <property type="entry name" value="NLR-like"/>
</dbReference>
<dbReference type="Proteomes" id="UP001303473">
    <property type="component" value="Unassembled WGS sequence"/>
</dbReference>